<dbReference type="InterPro" id="IPR003598">
    <property type="entry name" value="Ig_sub2"/>
</dbReference>
<dbReference type="SMART" id="SM00409">
    <property type="entry name" value="IG"/>
    <property type="match status" value="2"/>
</dbReference>
<dbReference type="InterPro" id="IPR007110">
    <property type="entry name" value="Ig-like_dom"/>
</dbReference>
<dbReference type="InterPro" id="IPR036179">
    <property type="entry name" value="Ig-like_dom_sf"/>
</dbReference>
<comment type="caution">
    <text evidence="4">The sequence shown here is derived from an EMBL/GenBank/DDBJ whole genome shotgun (WGS) entry which is preliminary data.</text>
</comment>
<protein>
    <recommendedName>
        <fullName evidence="3">Ig-like domain-containing protein</fullName>
    </recommendedName>
</protein>
<dbReference type="GO" id="GO:0005886">
    <property type="term" value="C:plasma membrane"/>
    <property type="evidence" value="ECO:0007669"/>
    <property type="project" value="TreeGrafter"/>
</dbReference>
<dbReference type="InterPro" id="IPR013783">
    <property type="entry name" value="Ig-like_fold"/>
</dbReference>
<dbReference type="EMBL" id="LWCA01001321">
    <property type="protein sequence ID" value="OAF65385.1"/>
    <property type="molecule type" value="Genomic_DNA"/>
</dbReference>
<dbReference type="SMART" id="SM00408">
    <property type="entry name" value="IGc2"/>
    <property type="match status" value="2"/>
</dbReference>
<dbReference type="Pfam" id="PF07679">
    <property type="entry name" value="I-set"/>
    <property type="match status" value="1"/>
</dbReference>
<dbReference type="InterPro" id="IPR003599">
    <property type="entry name" value="Ig_sub"/>
</dbReference>
<dbReference type="InterPro" id="IPR050958">
    <property type="entry name" value="Cell_Adh-Cytoskel_Orgn"/>
</dbReference>
<evidence type="ECO:0000256" key="1">
    <source>
        <dbReference type="ARBA" id="ARBA00022729"/>
    </source>
</evidence>
<dbReference type="PROSITE" id="PS50835">
    <property type="entry name" value="IG_LIKE"/>
    <property type="match status" value="2"/>
</dbReference>
<proteinExistence type="predicted"/>
<name>A0A177ATS2_9BILA</name>
<dbReference type="Proteomes" id="UP000078046">
    <property type="component" value="Unassembled WGS sequence"/>
</dbReference>
<dbReference type="Gene3D" id="2.60.40.10">
    <property type="entry name" value="Immunoglobulins"/>
    <property type="match status" value="2"/>
</dbReference>
<dbReference type="PANTHER" id="PTHR45080:SF8">
    <property type="entry name" value="IG-LIKE DOMAIN-CONTAINING PROTEIN"/>
    <property type="match status" value="1"/>
</dbReference>
<dbReference type="SUPFAM" id="SSF48726">
    <property type="entry name" value="Immunoglobulin"/>
    <property type="match status" value="2"/>
</dbReference>
<dbReference type="GO" id="GO:0043025">
    <property type="term" value="C:neuronal cell body"/>
    <property type="evidence" value="ECO:0007669"/>
    <property type="project" value="TreeGrafter"/>
</dbReference>
<dbReference type="PANTHER" id="PTHR45080">
    <property type="entry name" value="CONTACTIN 5"/>
    <property type="match status" value="1"/>
</dbReference>
<dbReference type="GO" id="GO:0007156">
    <property type="term" value="P:homophilic cell adhesion via plasma membrane adhesion molecules"/>
    <property type="evidence" value="ECO:0007669"/>
    <property type="project" value="TreeGrafter"/>
</dbReference>
<organism evidence="4 5">
    <name type="scientific">Intoshia linei</name>
    <dbReference type="NCBI Taxonomy" id="1819745"/>
    <lineage>
        <taxon>Eukaryota</taxon>
        <taxon>Metazoa</taxon>
        <taxon>Spiralia</taxon>
        <taxon>Lophotrochozoa</taxon>
        <taxon>Mesozoa</taxon>
        <taxon>Orthonectida</taxon>
        <taxon>Rhopaluridae</taxon>
        <taxon>Intoshia</taxon>
    </lineage>
</organism>
<dbReference type="OrthoDB" id="10012075at2759"/>
<gene>
    <name evidence="4" type="ORF">A3Q56_06896</name>
</gene>
<dbReference type="GO" id="GO:0050808">
    <property type="term" value="P:synapse organization"/>
    <property type="evidence" value="ECO:0007669"/>
    <property type="project" value="TreeGrafter"/>
</dbReference>
<evidence type="ECO:0000256" key="2">
    <source>
        <dbReference type="ARBA" id="ARBA00023157"/>
    </source>
</evidence>
<accession>A0A177ATS2</accession>
<dbReference type="GO" id="GO:0008046">
    <property type="term" value="F:axon guidance receptor activity"/>
    <property type="evidence" value="ECO:0007669"/>
    <property type="project" value="TreeGrafter"/>
</dbReference>
<reference evidence="4 5" key="1">
    <citation type="submission" date="2016-04" db="EMBL/GenBank/DDBJ databases">
        <title>The genome of Intoshia linei affirms orthonectids as highly simplified spiralians.</title>
        <authorList>
            <person name="Mikhailov K.V."/>
            <person name="Slusarev G.S."/>
            <person name="Nikitin M.A."/>
            <person name="Logacheva M.D."/>
            <person name="Penin A."/>
            <person name="Aleoshin V."/>
            <person name="Panchin Y.V."/>
        </authorList>
    </citation>
    <scope>NUCLEOTIDE SEQUENCE [LARGE SCALE GENOMIC DNA]</scope>
    <source>
        <strain evidence="4">Intl2013</strain>
        <tissue evidence="4">Whole animal</tissue>
    </source>
</reference>
<evidence type="ECO:0000313" key="5">
    <source>
        <dbReference type="Proteomes" id="UP000078046"/>
    </source>
</evidence>
<keyword evidence="1" id="KW-0732">Signal</keyword>
<sequence length="195" mass="22250">MTSSKQQIYANIGTTVNLFCNVTGNPIPTIKWLKMTNINLYNEFKIDTMSILLKNVQKSDSNFYKCVASNEIKKNVYRLIELIVQCNVCLWHFITKLDPPDVQLLNSRIGQQQGKTSILKCNIDAVPVPFSVYWEKNDVTLSNDERFKIETTTFENKIILMITINNVQIDDFGFYSCIASNKLGTSLDVVTLYGI</sequence>
<dbReference type="Pfam" id="PF13927">
    <property type="entry name" value="Ig_3"/>
    <property type="match status" value="1"/>
</dbReference>
<keyword evidence="5" id="KW-1185">Reference proteome</keyword>
<dbReference type="GO" id="GO:0030424">
    <property type="term" value="C:axon"/>
    <property type="evidence" value="ECO:0007669"/>
    <property type="project" value="TreeGrafter"/>
</dbReference>
<feature type="domain" description="Ig-like" evidence="3">
    <location>
        <begin position="100"/>
        <end position="188"/>
    </location>
</feature>
<dbReference type="InterPro" id="IPR013098">
    <property type="entry name" value="Ig_I-set"/>
</dbReference>
<evidence type="ECO:0000313" key="4">
    <source>
        <dbReference type="EMBL" id="OAF65385.1"/>
    </source>
</evidence>
<keyword evidence="2" id="KW-1015">Disulfide bond</keyword>
<feature type="domain" description="Ig-like" evidence="3">
    <location>
        <begin position="1"/>
        <end position="77"/>
    </location>
</feature>
<dbReference type="AlphaFoldDB" id="A0A177ATS2"/>
<evidence type="ECO:0000259" key="3">
    <source>
        <dbReference type="PROSITE" id="PS50835"/>
    </source>
</evidence>